<gene>
    <name evidence="1" type="ORF">MANES_06G116900</name>
</gene>
<accession>A0A2C9VRH5</accession>
<evidence type="ECO:0000313" key="1">
    <source>
        <dbReference type="EMBL" id="OAY47925.1"/>
    </source>
</evidence>
<dbReference type="Gramene" id="Manes.03G091188.1.v8.1">
    <property type="protein sequence ID" value="Manes.03G091188.1.v8.1.CDS"/>
    <property type="gene ID" value="Manes.03G091188.v8.1"/>
</dbReference>
<dbReference type="EMBL" id="CM004392">
    <property type="protein sequence ID" value="OAY47925.1"/>
    <property type="molecule type" value="Genomic_DNA"/>
</dbReference>
<organism evidence="1">
    <name type="scientific">Manihot esculenta</name>
    <name type="common">Cassava</name>
    <name type="synonym">Jatropha manihot</name>
    <dbReference type="NCBI Taxonomy" id="3983"/>
    <lineage>
        <taxon>Eukaryota</taxon>
        <taxon>Viridiplantae</taxon>
        <taxon>Streptophyta</taxon>
        <taxon>Embryophyta</taxon>
        <taxon>Tracheophyta</taxon>
        <taxon>Spermatophyta</taxon>
        <taxon>Magnoliopsida</taxon>
        <taxon>eudicotyledons</taxon>
        <taxon>Gunneridae</taxon>
        <taxon>Pentapetalae</taxon>
        <taxon>rosids</taxon>
        <taxon>fabids</taxon>
        <taxon>Malpighiales</taxon>
        <taxon>Euphorbiaceae</taxon>
        <taxon>Crotonoideae</taxon>
        <taxon>Manihoteae</taxon>
        <taxon>Manihot</taxon>
    </lineage>
</organism>
<protein>
    <submittedName>
        <fullName evidence="1">Uncharacterized protein</fullName>
    </submittedName>
</protein>
<proteinExistence type="predicted"/>
<name>A0A2C9VRH5_MANES</name>
<sequence>MALLGSSFLPKQTMLHMPNKVLKPFERKSSVNITYCDRSKEKPPSGSGSQHNKILRIHQSQRRVEFTQELLCSDNRSNAFEDDKKTQGLDASISLMIH</sequence>
<reference evidence="1" key="1">
    <citation type="submission" date="2016-02" db="EMBL/GenBank/DDBJ databases">
        <title>WGS assembly of Manihot esculenta.</title>
        <authorList>
            <person name="Bredeson J.V."/>
            <person name="Prochnik S.E."/>
            <person name="Lyons J.B."/>
            <person name="Schmutz J."/>
            <person name="Grimwood J."/>
            <person name="Vrebalov J."/>
            <person name="Bart R.S."/>
            <person name="Amuge T."/>
            <person name="Ferguson M.E."/>
            <person name="Green R."/>
            <person name="Putnam N."/>
            <person name="Stites J."/>
            <person name="Rounsley S."/>
            <person name="Rokhsar D.S."/>
        </authorList>
    </citation>
    <scope>NUCLEOTIDE SEQUENCE [LARGE SCALE GENOMIC DNA]</scope>
    <source>
        <tissue evidence="1">Leaf</tissue>
    </source>
</reference>
<dbReference type="AlphaFoldDB" id="A0A2C9VRH5"/>